<organism evidence="1 2">
    <name type="scientific">Pithovirus sibericum</name>
    <dbReference type="NCBI Taxonomy" id="1450746"/>
    <lineage>
        <taxon>Viruses</taxon>
        <taxon>Pithoviruses</taxon>
        <taxon>Orthopithovirinae</taxon>
        <taxon>Alphapithovirus</taxon>
        <taxon>Alphapithovirus sibericum</taxon>
    </lineage>
</organism>
<dbReference type="KEGG" id="vg:18266082"/>
<dbReference type="RefSeq" id="YP_009000956.1">
    <property type="nucleotide sequence ID" value="NC_023423.1"/>
</dbReference>
<dbReference type="EMBL" id="KF740664">
    <property type="protein sequence ID" value="AHH01621.1"/>
    <property type="molecule type" value="Genomic_DNA"/>
</dbReference>
<dbReference type="Proteomes" id="UP000202176">
    <property type="component" value="Segment"/>
</dbReference>
<accession>W5S4H2</accession>
<protein>
    <submittedName>
        <fullName evidence="1">Ankyrin-repeat protein</fullName>
    </submittedName>
</protein>
<evidence type="ECO:0000313" key="1">
    <source>
        <dbReference type="EMBL" id="AHH01621.1"/>
    </source>
</evidence>
<keyword evidence="2" id="KW-1185">Reference proteome</keyword>
<gene>
    <name evidence="1" type="ORF">pv_54</name>
</gene>
<sequence>MDIRPVFEKIEQDRLNVLSKNKELLKGVIPFKEYKRIFRSLLQSDPSIENLEFWIANFPTFRVLTREGLIKTPKYWNDSFEKSKPKLLFKIKGECPHRHHLWSKFNFFQRWVKEGGDFDIREEDLISLVPSLQIKFLNLFQKLGYLPIILRSYKQIILKVSRIGRIENLEWLVSRFPKFSQTFLRKNLIQASLSRTPNRTGILNWWKINFSIESSTKFIPNLCKNYEKCKMEILEWWESSGLLENTKMEFYFGKRTLEKMQIAIWFEKFGVRPTWLKEKDGKDLPIILKCIQKGIMKKISKRDLKLFFVPHHSNCLSRLLNYAPRRLQLPPGKKIVSILKSVSCTSTLEIWKKFCTNSKFDIVYPDSILISHSENEEVELLDWWMSSGFRIEILPTTKIQALQLYLPVENRTVDPEVIERWKMFKNEQFDLLRSCPSMDVLSDELVDRICSLMGNFPDF</sequence>
<evidence type="ECO:0000313" key="2">
    <source>
        <dbReference type="Proteomes" id="UP000202176"/>
    </source>
</evidence>
<reference evidence="1 2" key="1">
    <citation type="journal article" date="2014" name="Proc. Natl. Acad. Sci. U.S.A.">
        <title>Thirty-thousand-year-old distant relative of giant icosahedral DNA viruses with a pandoravirus morphology.</title>
        <authorList>
            <person name="Legendre M."/>
            <person name="Bartoli J."/>
            <person name="Shmakova L."/>
            <person name="Jeudy S."/>
            <person name="Labadie K."/>
            <person name="Adrait A."/>
            <person name="Lescot M."/>
            <person name="Poirot O."/>
            <person name="Bertaux L."/>
            <person name="Bruley C."/>
            <person name="Coute Y."/>
            <person name="Rivkina E."/>
            <person name="Abergel C."/>
            <person name="Claverie J.M."/>
        </authorList>
    </citation>
    <scope>NUCLEOTIDE SEQUENCE [LARGE SCALE GENOMIC DNA]</scope>
    <source>
        <strain evidence="1">P1084-T</strain>
    </source>
</reference>
<proteinExistence type="predicted"/>
<dbReference type="GeneID" id="18266082"/>
<name>W5S4H2_9VIRU</name>